<name>A0ABS9FKW8_9PSED</name>
<gene>
    <name evidence="1" type="ORF">GIW47_09350</name>
</gene>
<reference evidence="1 2" key="1">
    <citation type="submission" date="2019-11" db="EMBL/GenBank/DDBJ databases">
        <title>Epiphytic Pseudomonas syringae from cherry orchards.</title>
        <authorList>
            <person name="Hulin M.T."/>
        </authorList>
    </citation>
    <scope>NUCLEOTIDE SEQUENCE [LARGE SCALE GENOMIC DNA]</scope>
    <source>
        <strain evidence="1 2">PA-6-3B</strain>
    </source>
</reference>
<sequence length="56" mass="6328">MIRIVDEDADQSPYDEGYASRISGADLDESLCDDWVAGWYDADSNLRYEAENPLPN</sequence>
<comment type="caution">
    <text evidence="1">The sequence shown here is derived from an EMBL/GenBank/DDBJ whole genome shotgun (WGS) entry which is preliminary data.</text>
</comment>
<evidence type="ECO:0000313" key="2">
    <source>
        <dbReference type="Proteomes" id="UP000814074"/>
    </source>
</evidence>
<proteinExistence type="predicted"/>
<accession>A0ABS9FKW8</accession>
<dbReference type="RefSeq" id="WP_183043807.1">
    <property type="nucleotide sequence ID" value="NZ_JAEHTJ010000007.1"/>
</dbReference>
<organism evidence="1 2">
    <name type="scientific">Pseudomonas lactis</name>
    <dbReference type="NCBI Taxonomy" id="1615674"/>
    <lineage>
        <taxon>Bacteria</taxon>
        <taxon>Pseudomonadati</taxon>
        <taxon>Pseudomonadota</taxon>
        <taxon>Gammaproteobacteria</taxon>
        <taxon>Pseudomonadales</taxon>
        <taxon>Pseudomonadaceae</taxon>
        <taxon>Pseudomonas</taxon>
    </lineage>
</organism>
<evidence type="ECO:0000313" key="1">
    <source>
        <dbReference type="EMBL" id="MCF5152824.1"/>
    </source>
</evidence>
<dbReference type="EMBL" id="WKDU01000008">
    <property type="protein sequence ID" value="MCF5152824.1"/>
    <property type="molecule type" value="Genomic_DNA"/>
</dbReference>
<keyword evidence="2" id="KW-1185">Reference proteome</keyword>
<protein>
    <submittedName>
        <fullName evidence="1">Uncharacterized protein</fullName>
    </submittedName>
</protein>
<dbReference type="Proteomes" id="UP000814074">
    <property type="component" value="Unassembled WGS sequence"/>
</dbReference>